<dbReference type="FunFam" id="3.40.50.980:FF:000001">
    <property type="entry name" value="Non-ribosomal peptide synthetase"/>
    <property type="match status" value="1"/>
</dbReference>
<dbReference type="FunFam" id="3.40.50.980:FF:000002">
    <property type="entry name" value="Enterobactin synthetase component F"/>
    <property type="match status" value="1"/>
</dbReference>
<dbReference type="Gene3D" id="3.30.559.10">
    <property type="entry name" value="Chloramphenicol acetyltransferase-like domain"/>
    <property type="match status" value="4"/>
</dbReference>
<dbReference type="SMART" id="SM00824">
    <property type="entry name" value="PKS_TE"/>
    <property type="match status" value="1"/>
</dbReference>
<dbReference type="FunFam" id="3.30.300.30:FF:000010">
    <property type="entry name" value="Enterobactin synthetase component F"/>
    <property type="match status" value="1"/>
</dbReference>
<dbReference type="Gene3D" id="1.10.1200.10">
    <property type="entry name" value="ACP-like"/>
    <property type="match status" value="3"/>
</dbReference>
<organism evidence="7 8">
    <name type="scientific">Sulfidibacter corallicola</name>
    <dbReference type="NCBI Taxonomy" id="2818388"/>
    <lineage>
        <taxon>Bacteria</taxon>
        <taxon>Pseudomonadati</taxon>
        <taxon>Acidobacteriota</taxon>
        <taxon>Holophagae</taxon>
        <taxon>Acanthopleuribacterales</taxon>
        <taxon>Acanthopleuribacteraceae</taxon>
        <taxon>Sulfidibacter</taxon>
    </lineage>
</organism>
<comment type="cofactor">
    <cofactor evidence="1">
        <name>pantetheine 4'-phosphate</name>
        <dbReference type="ChEBI" id="CHEBI:47942"/>
    </cofactor>
</comment>
<dbReference type="Pfam" id="PF13193">
    <property type="entry name" value="AMP-binding_C"/>
    <property type="match status" value="2"/>
</dbReference>
<feature type="region of interest" description="Disordered" evidence="5">
    <location>
        <begin position="1289"/>
        <end position="1413"/>
    </location>
</feature>
<accession>A0A8A4TS35</accession>
<evidence type="ECO:0000259" key="6">
    <source>
        <dbReference type="PROSITE" id="PS50075"/>
    </source>
</evidence>
<dbReference type="InterPro" id="IPR020806">
    <property type="entry name" value="PKS_PP-bd"/>
</dbReference>
<name>A0A8A4TS35_SULCO</name>
<keyword evidence="4" id="KW-0597">Phosphoprotein</keyword>
<dbReference type="SMART" id="SM00823">
    <property type="entry name" value="PKS_PP"/>
    <property type="match status" value="3"/>
</dbReference>
<dbReference type="InterPro" id="IPR045851">
    <property type="entry name" value="AMP-bd_C_sf"/>
</dbReference>
<keyword evidence="8" id="KW-1185">Reference proteome</keyword>
<evidence type="ECO:0000313" key="7">
    <source>
        <dbReference type="EMBL" id="QTD52360.1"/>
    </source>
</evidence>
<dbReference type="SUPFAM" id="SSF52777">
    <property type="entry name" value="CoA-dependent acyltransferases"/>
    <property type="match status" value="6"/>
</dbReference>
<dbReference type="InterPro" id="IPR042099">
    <property type="entry name" value="ANL_N_sf"/>
</dbReference>
<dbReference type="PANTHER" id="PTHR45527:SF1">
    <property type="entry name" value="FATTY ACID SYNTHASE"/>
    <property type="match status" value="1"/>
</dbReference>
<dbReference type="RefSeq" id="WP_237382468.1">
    <property type="nucleotide sequence ID" value="NZ_CP071793.1"/>
</dbReference>
<evidence type="ECO:0000256" key="5">
    <source>
        <dbReference type="SAM" id="MobiDB-lite"/>
    </source>
</evidence>
<dbReference type="CDD" id="cd19531">
    <property type="entry name" value="LCL_NRPS-like"/>
    <property type="match status" value="1"/>
</dbReference>
<dbReference type="InterPro" id="IPR001031">
    <property type="entry name" value="Thioesterase"/>
</dbReference>
<dbReference type="Gene3D" id="3.30.300.30">
    <property type="match status" value="3"/>
</dbReference>
<comment type="similarity">
    <text evidence="2">Belongs to the ATP-dependent AMP-binding enzyme family.</text>
</comment>
<dbReference type="EMBL" id="CP071793">
    <property type="protein sequence ID" value="QTD52360.1"/>
    <property type="molecule type" value="Genomic_DNA"/>
</dbReference>
<dbReference type="CDD" id="cd17643">
    <property type="entry name" value="A_NRPS_Cytc1-like"/>
    <property type="match status" value="1"/>
</dbReference>
<dbReference type="GO" id="GO:0072330">
    <property type="term" value="P:monocarboxylic acid biosynthetic process"/>
    <property type="evidence" value="ECO:0007669"/>
    <property type="project" value="UniProtKB-ARBA"/>
</dbReference>
<dbReference type="Gene3D" id="3.40.50.12780">
    <property type="entry name" value="N-terminal domain of ligase-like"/>
    <property type="match status" value="3"/>
</dbReference>
<evidence type="ECO:0000313" key="8">
    <source>
        <dbReference type="Proteomes" id="UP000663929"/>
    </source>
</evidence>
<dbReference type="PANTHER" id="PTHR45527">
    <property type="entry name" value="NONRIBOSOMAL PEPTIDE SYNTHETASE"/>
    <property type="match status" value="1"/>
</dbReference>
<dbReference type="InterPro" id="IPR036736">
    <property type="entry name" value="ACP-like_sf"/>
</dbReference>
<feature type="domain" description="Carrier" evidence="6">
    <location>
        <begin position="3295"/>
        <end position="3370"/>
    </location>
</feature>
<feature type="compositionally biased region" description="Basic and acidic residues" evidence="5">
    <location>
        <begin position="1364"/>
        <end position="1373"/>
    </location>
</feature>
<dbReference type="InterPro" id="IPR020802">
    <property type="entry name" value="TesA-like"/>
</dbReference>
<dbReference type="FunFam" id="1.10.1200.10:FF:000005">
    <property type="entry name" value="Nonribosomal peptide synthetase 1"/>
    <property type="match status" value="1"/>
</dbReference>
<dbReference type="NCBIfam" id="NF003417">
    <property type="entry name" value="PRK04813.1"/>
    <property type="match status" value="3"/>
</dbReference>
<dbReference type="Pfam" id="PF00975">
    <property type="entry name" value="Thioesterase"/>
    <property type="match status" value="1"/>
</dbReference>
<dbReference type="FunFam" id="3.40.50.12780:FF:000012">
    <property type="entry name" value="Non-ribosomal peptide synthetase"/>
    <property type="match status" value="1"/>
</dbReference>
<evidence type="ECO:0000256" key="4">
    <source>
        <dbReference type="ARBA" id="ARBA00022553"/>
    </source>
</evidence>
<reference evidence="7" key="1">
    <citation type="submission" date="2021-03" db="EMBL/GenBank/DDBJ databases">
        <title>Acanthopleuribacteraceae sp. M133.</title>
        <authorList>
            <person name="Wang G."/>
        </authorList>
    </citation>
    <scope>NUCLEOTIDE SEQUENCE</scope>
    <source>
        <strain evidence="7">M133</strain>
    </source>
</reference>
<gene>
    <name evidence="7" type="ORF">J3U87_07795</name>
</gene>
<dbReference type="KEGG" id="scor:J3U87_07795"/>
<dbReference type="PROSITE" id="PS50075">
    <property type="entry name" value="CARRIER"/>
    <property type="match status" value="3"/>
</dbReference>
<feature type="domain" description="Carrier" evidence="6">
    <location>
        <begin position="1002"/>
        <end position="1077"/>
    </location>
</feature>
<dbReference type="Gene3D" id="3.40.50.1820">
    <property type="entry name" value="alpha/beta hydrolase"/>
    <property type="match status" value="1"/>
</dbReference>
<protein>
    <submittedName>
        <fullName evidence="7">Amino acid adenylation domain-containing protein</fullName>
    </submittedName>
</protein>
<dbReference type="InterPro" id="IPR010071">
    <property type="entry name" value="AA_adenyl_dom"/>
</dbReference>
<proteinExistence type="inferred from homology"/>
<dbReference type="SUPFAM" id="SSF56801">
    <property type="entry name" value="Acetyl-CoA synthetase-like"/>
    <property type="match status" value="3"/>
</dbReference>
<dbReference type="GO" id="GO:0005737">
    <property type="term" value="C:cytoplasm"/>
    <property type="evidence" value="ECO:0007669"/>
    <property type="project" value="TreeGrafter"/>
</dbReference>
<dbReference type="InterPro" id="IPR023213">
    <property type="entry name" value="CAT-like_dom_sf"/>
</dbReference>
<dbReference type="SUPFAM" id="SSF47336">
    <property type="entry name" value="ACP-like"/>
    <property type="match status" value="3"/>
</dbReference>
<dbReference type="Pfam" id="PF00501">
    <property type="entry name" value="AMP-binding"/>
    <property type="match status" value="3"/>
</dbReference>
<feature type="region of interest" description="Disordered" evidence="5">
    <location>
        <begin position="3652"/>
        <end position="3672"/>
    </location>
</feature>
<evidence type="ECO:0000256" key="1">
    <source>
        <dbReference type="ARBA" id="ARBA00001957"/>
    </source>
</evidence>
<dbReference type="GO" id="GO:0044550">
    <property type="term" value="P:secondary metabolite biosynthetic process"/>
    <property type="evidence" value="ECO:0007669"/>
    <property type="project" value="UniProtKB-ARBA"/>
</dbReference>
<dbReference type="InterPro" id="IPR000873">
    <property type="entry name" value="AMP-dep_synth/lig_dom"/>
</dbReference>
<dbReference type="GO" id="GO:0003824">
    <property type="term" value="F:catalytic activity"/>
    <property type="evidence" value="ECO:0007669"/>
    <property type="project" value="InterPro"/>
</dbReference>
<dbReference type="InterPro" id="IPR006162">
    <property type="entry name" value="Ppantetheine_attach_site"/>
</dbReference>
<dbReference type="Gene3D" id="3.30.559.30">
    <property type="entry name" value="Nonribosomal peptide synthetase, condensation domain"/>
    <property type="match status" value="3"/>
</dbReference>
<dbReference type="InterPro" id="IPR009081">
    <property type="entry name" value="PP-bd_ACP"/>
</dbReference>
<keyword evidence="3" id="KW-0596">Phosphopantetheine</keyword>
<dbReference type="PROSITE" id="PS00455">
    <property type="entry name" value="AMP_BINDING"/>
    <property type="match status" value="3"/>
</dbReference>
<dbReference type="InterPro" id="IPR020845">
    <property type="entry name" value="AMP-binding_CS"/>
</dbReference>
<dbReference type="PROSITE" id="PS00012">
    <property type="entry name" value="PHOSPHOPANTETHEINE"/>
    <property type="match status" value="2"/>
</dbReference>
<dbReference type="InterPro" id="IPR025110">
    <property type="entry name" value="AMP-bd_C"/>
</dbReference>
<evidence type="ECO:0000256" key="3">
    <source>
        <dbReference type="ARBA" id="ARBA00022450"/>
    </source>
</evidence>
<dbReference type="InterPro" id="IPR001242">
    <property type="entry name" value="Condensation_dom"/>
</dbReference>
<dbReference type="SUPFAM" id="SSF53474">
    <property type="entry name" value="alpha/beta-Hydrolases"/>
    <property type="match status" value="1"/>
</dbReference>
<evidence type="ECO:0000256" key="2">
    <source>
        <dbReference type="ARBA" id="ARBA00006432"/>
    </source>
</evidence>
<dbReference type="Pfam" id="PF00668">
    <property type="entry name" value="Condensation"/>
    <property type="match status" value="4"/>
</dbReference>
<dbReference type="Proteomes" id="UP000663929">
    <property type="component" value="Chromosome"/>
</dbReference>
<dbReference type="Pfam" id="PF00550">
    <property type="entry name" value="PP-binding"/>
    <property type="match status" value="3"/>
</dbReference>
<sequence>MTRAKNPAMRAARGGGRIEDIYELTPMQEGMLYHALADEHHAVYVEQISLTLQGTLDPEILQAAWFDVVRRHAVLRTAFRAEGLRRPVQMVLRDPAAFGSAQPWLFRDLTAEPDPEAALVDLEREQRESGFDVTRAPLWHMLLARLGDDRFQLVWTFHHLILDGWSIPAVLGEWLGFVRAAVTGELFEPPRRTPFKRHIAWLKQRDRGAGERYWRGALADFDTPTALPFDDGVRRDSGELVEVRLELETAESEAVGRAARAMATTINTLLRTAWALTLGHHAGSRDVVLGATVAGRGPDQPGSESMVGILINTVPVRVAWRSGEAVADLLGRLTREDAERRSFEHEALVAIRGWSEIEGDTPLFHTLFVYENYPLDGVAEPGEGGGDALQPGLPQIVDARLVERTSVPLTLIVSPGTRLVARLGGLTGRYEANELKILLAHWREVVRALCDGTRPATACSPLTPAAWADLRRGPCEGGPALTGPDVVTWWERVATERPAEPALIGFDQTLRYGELHRAVRSMAADLKLRGVAPGDRVALSMGRGAATWIAVLAVLRCGAAYVPIDPAYPAERRQFMLADSGAVLHLIETGQGAEEAAGKVPVWWVDGSAKAVAERIAAPDKALAVAPPPIDRAMAAYVIYTSGSTGRPKAVVCTHGMLADLMRWQAAQSQESAALRTLQFASLSFDVHFQELFATLTSGGTLVCLDPHVKRDPFRLLTFLEEQRIARLFLPFVALQALAEVAQGEERMPHHLREVITAGEQLITTPAIRALFGRLEGARLINQYGPSESHVVTAHALAPNPEEWVDLPPIGRPVAGARVYLLDVDLRPVVAGVTGELFLAGPLARGYLDRPGLTASRWLPDPFADEPGERMYRTGDLARFDRYGELIYVGRADDQVKFRGFRLELGEIEARLGELPGVRETVVRLEDFEGRTALVGFVAVDEARFEGIEAARASMARVLPDHMLPTHLVPLVNLPRTPSGKLDRRALAGAFRTSALQRVVRPPRDDIEAGLMDIWRHVLGVSGLGVDDDFFALGGHSLLAAQVVSRVRGLFSVPMQVADLFEAPTIAGLAARIRAGRLEGGEGEQGPHLQPLHQREAPLSPAQQRLWFLDRMLPDRGVYNIPIAFRIEGALDEVALGAALDALVDRHQILRTAFEERDGAGWQVVMPEGAFPLEVRDLSGLDAQDCEPALAELVQDTVFAPFDLTVAGPLRGVIALLDASKHALILSMHHIVADGFSLAVLLHELSALYRAALTHPRTTPSKPKAKKIPPAERRIKLCRLARWADKTEFPSGECPPAERRIKPGRLIRRINPSKPRSGECPPPKRRIMPSRLARWADKTKSPSGQNPPAKESVPHSRCRARPGRWADKTKPPSKECPQAGKREPRSRPIHQLNPSKPPTRQSPQPPRHTQTPADLARQAALPPLPIQYTDFALWQAARHRAGLLQAQRTWWRDQLEGTLPTLDLPTDRPRPRIQTFHGATCSLRLPAEVARGLAELARKRNATLFMVGLAAFKVLLVRYTDQRDLIVGTPVAGRPDPQLDALIGMFANTLPLRTRIEGDPQFRHLVDQVRETTLGAFAAAEVPFEDLVDSLGIARDTSRHPLFQAAFVFQSMPNRAFSWPEAELAPLTLDIEVAKFDLTLTLGELGDELLVTLEYNTDLFERDTAENMLQRFRTLCAHAAKDARLPISRLRLIPPRTSTELVHGWHGRRRHLGPQRALHRHFEDVARRYPDRVAVSCRDSSITYDCLNRRANRLAHGLVRRGVRPGERIGISVTRSSELIVAILGVLKAGATYVPLDPEYPPARLRYLVEDASLRWVLGEAEVPAPAREVLTEASQWVDVAEMGRSGSATDEKNLEGRDEPEMPAYVIYTSGSTGNPKGVPVSHRQVARLFRGCDDLFSFGPDDVWTLFHNYSFDFSVWEIWGALRYGGRLVIVPDGARRDPSAFRRLLAAERVTVLSQTPSAFAPLIAHECAHPEWSPLPLRTVIFGGEALQPAALKPWFARYGVRVPTMVNMYGITETTVHVTFRELTEADLDRPSNIGRPLPDLALYLLDEHMAPVPAGLVGELYVAGAGLAAGYLDRPGLSAQRFVPHPWGRPGERLYRTGDLARQTPSGEFVYVGRCDAQVKIRGFRIELGEVEQALRSCRDVREAAVTTFTDEAGHPALAAYLIAQEGRVLDADGLRAELAETLPAHFIPAALVMLDAFPLTANGKLDRAALPDPRGARLTTTTAYVAPRSETERALAVILAEELGLERVGIDDNVFNLGCDSILSIRIQSRARREGIGFEVVDFFEHQTIRALASHCRETEVGQSEVPDVAPFALIEAADRDRLPNDAVDAWPMTRLQQGMLFHGRLEADRHPYHNIYHLDLTTVFDPDALRRAIEVLATEHAVLRTTFAAAGFAEPLQVVRGARLPELRLLDWSGLEDAAWPARWHAWCAEELATGFDSADAVPLRFAAMRRDPSRWRLAISFHHALLDGWSYGLLREGLLRAYGDLVEGRTPRPETPPPGFGAYVALERGALTAPIERDYWHARLADYEPAELRTGEGRRAEGPATEMLTLSAETSAALERLAHEEGVHPRTLLLAAHLRLLALFTGQADVSTGLIVNTRLEAEGGDRMLGLLLNTLPFRASLSRTSWRAFVREVARLEREDQRHRRYPYAQLRHDLGRAAHFDVVFNYVNFAGSAKPVESGSGGVLGVHQGEAVGDTGLPLLLTLWPGEVLQVALSANGVEYGRADARRLLDHFGGMLRALAEDPDGPMFGWAVTERAWPAKELARLAEVERGPSVTWPHRTLLDLLADAWDQDPARVAIETDDASLSYGDLQRRTAAVAAGLAARGIGPGSVVAITYPRGLEACLALLGVVRAGTAYLPIDPTYPTERRRFMLADSGAPLLIGTECDAVPAGLPCTGLAELEESGRDLPVPEHHPSPEDPVYLIYTSGSTGTPKGVLLPHRSLANLIAWQNRESGSAASRTLQFAPLSFDVHFQEMWATWTCGGTLVLLDEATRRDPHRLWAHLIDRRVSRLFLPFVALSQLASVSAGVDLAASALREVITAGEQLDVTEDLRAMFTRLPQARLINQYGPSETHVVTSYTLTGPPESWPAQPPIGTAIPNVSLALRGAWDEAVPLGVPGRLWLGGVAPALGYHGREELTAQRFRIVETASTRCYDSGDLARWSEAGELQFLGRADTQVKVRGFRVEPGEVEAALVGLDAVAEAAVVPIRDGSGATVLAAWLVPADAAEPNVAELRAALSRQLPDYAVPARFTRVEALPTTPSGKRDRRALSQLGDVAAVAPYRAPSTSDELRLAALWERLFQRGPIGLDDHFFELGGHSLLAVRLADMVTETFGVTLPLATLFAHPTLGALAARLSAEPLRLVSPLVPIREEGGAAPFFCVHPGGGTVLCYRELAHLLDGSRPFIGIQNLAYEGLPAAASIEAMAADYVAALRVRQPQGPYHLGGWSMGGLVAFEMALQLEAQGAEIACLALFDTLAPGYGEEAGVADLRLIRALVERGFHEADLTPPEAALDALADGSTEAALNGAHQLLREHGLLPSQVDAAQFAEGFRAYADELALMTHYQPSATLRGPLHLMQAGDALPDHLQPDFPADYDRASNGWRAWCAQSPRVVVVSGGHNDLVKPPHVQVLARALDTALSGVSADPPEPVGLAARARPDRRE</sequence>
<dbReference type="GO" id="GO:0031177">
    <property type="term" value="F:phosphopantetheine binding"/>
    <property type="evidence" value="ECO:0007669"/>
    <property type="project" value="InterPro"/>
</dbReference>
<dbReference type="NCBIfam" id="TIGR01733">
    <property type="entry name" value="AA-adenyl-dom"/>
    <property type="match status" value="3"/>
</dbReference>
<feature type="compositionally biased region" description="Polar residues" evidence="5">
    <location>
        <begin position="1392"/>
        <end position="1412"/>
    </location>
</feature>
<dbReference type="GO" id="GO:0043041">
    <property type="term" value="P:amino acid activation for nonribosomal peptide biosynthetic process"/>
    <property type="evidence" value="ECO:0007669"/>
    <property type="project" value="TreeGrafter"/>
</dbReference>
<feature type="domain" description="Carrier" evidence="6">
    <location>
        <begin position="2234"/>
        <end position="2308"/>
    </location>
</feature>
<dbReference type="InterPro" id="IPR029058">
    <property type="entry name" value="AB_hydrolase_fold"/>
</dbReference>
<dbReference type="FunFam" id="1.10.1200.10:FF:000016">
    <property type="entry name" value="Non-ribosomal peptide synthase"/>
    <property type="match status" value="1"/>
</dbReference>